<dbReference type="GO" id="GO:0005886">
    <property type="term" value="C:plasma membrane"/>
    <property type="evidence" value="ECO:0007669"/>
    <property type="project" value="InterPro"/>
</dbReference>
<feature type="transmembrane region" description="Helical" evidence="13">
    <location>
        <begin position="89"/>
        <end position="111"/>
    </location>
</feature>
<dbReference type="FunFam" id="3.40.50.720:FF:000036">
    <property type="entry name" value="Glutathione-regulated potassium-efflux system protein KefB"/>
    <property type="match status" value="1"/>
</dbReference>
<keyword evidence="16" id="KW-1185">Reference proteome</keyword>
<dbReference type="GO" id="GO:0015297">
    <property type="term" value="F:antiporter activity"/>
    <property type="evidence" value="ECO:0007669"/>
    <property type="project" value="UniProtKB-KW"/>
</dbReference>
<dbReference type="InterPro" id="IPR038770">
    <property type="entry name" value="Na+/solute_symporter_sf"/>
</dbReference>
<dbReference type="Proteomes" id="UP000198889">
    <property type="component" value="Unassembled WGS sequence"/>
</dbReference>
<feature type="region of interest" description="Disordered" evidence="12">
    <location>
        <begin position="566"/>
        <end position="609"/>
    </location>
</feature>
<feature type="compositionally biased region" description="Basic and acidic residues" evidence="12">
    <location>
        <begin position="599"/>
        <end position="609"/>
    </location>
</feature>
<feature type="domain" description="RCK N-terminal" evidence="14">
    <location>
        <begin position="407"/>
        <end position="523"/>
    </location>
</feature>
<feature type="transmembrane region" description="Helical" evidence="13">
    <location>
        <begin position="6"/>
        <end position="27"/>
    </location>
</feature>
<keyword evidence="10" id="KW-0406">Ion transport</keyword>
<evidence type="ECO:0000313" key="16">
    <source>
        <dbReference type="Proteomes" id="UP000198889"/>
    </source>
</evidence>
<evidence type="ECO:0000256" key="10">
    <source>
        <dbReference type="ARBA" id="ARBA00023065"/>
    </source>
</evidence>
<evidence type="ECO:0000313" key="15">
    <source>
        <dbReference type="EMBL" id="SCW72608.1"/>
    </source>
</evidence>
<gene>
    <name evidence="15" type="ORF">SAMN05660859_2507</name>
</gene>
<dbReference type="InterPro" id="IPR006036">
    <property type="entry name" value="K_uptake_TrkA"/>
</dbReference>
<feature type="transmembrane region" description="Helical" evidence="13">
    <location>
        <begin position="117"/>
        <end position="139"/>
    </location>
</feature>
<dbReference type="Gene3D" id="3.40.50.720">
    <property type="entry name" value="NAD(P)-binding Rossmann-like Domain"/>
    <property type="match status" value="1"/>
</dbReference>
<dbReference type="SUPFAM" id="SSF51735">
    <property type="entry name" value="NAD(P)-binding Rossmann-fold domains"/>
    <property type="match status" value="1"/>
</dbReference>
<feature type="transmembrane region" description="Helical" evidence="13">
    <location>
        <begin position="341"/>
        <end position="358"/>
    </location>
</feature>
<dbReference type="InterPro" id="IPR036291">
    <property type="entry name" value="NAD(P)-bd_dom_sf"/>
</dbReference>
<dbReference type="GO" id="GO:0015079">
    <property type="term" value="F:potassium ion transmembrane transporter activity"/>
    <property type="evidence" value="ECO:0007669"/>
    <property type="project" value="InterPro"/>
</dbReference>
<evidence type="ECO:0000256" key="5">
    <source>
        <dbReference type="ARBA" id="ARBA00022475"/>
    </source>
</evidence>
<evidence type="ECO:0000256" key="11">
    <source>
        <dbReference type="ARBA" id="ARBA00023136"/>
    </source>
</evidence>
<organism evidence="15 16">
    <name type="scientific">Ancylobacter rudongensis</name>
    <dbReference type="NCBI Taxonomy" id="177413"/>
    <lineage>
        <taxon>Bacteria</taxon>
        <taxon>Pseudomonadati</taxon>
        <taxon>Pseudomonadota</taxon>
        <taxon>Alphaproteobacteria</taxon>
        <taxon>Hyphomicrobiales</taxon>
        <taxon>Xanthobacteraceae</taxon>
        <taxon>Ancylobacter</taxon>
    </lineage>
</organism>
<dbReference type="Gene3D" id="1.20.1530.20">
    <property type="match status" value="1"/>
</dbReference>
<keyword evidence="5" id="KW-1003">Cell membrane</keyword>
<protein>
    <submittedName>
        <fullName evidence="15">Kef-type potassium/proton antiporter, CPA2 family</fullName>
    </submittedName>
</protein>
<keyword evidence="3" id="KW-0813">Transport</keyword>
<keyword evidence="9 13" id="KW-1133">Transmembrane helix</keyword>
<comment type="similarity">
    <text evidence="2">Belongs to the monovalent cation:proton antiporter 2 (CPA2) transporter (TC 2.A.37) family.</text>
</comment>
<dbReference type="InterPro" id="IPR003148">
    <property type="entry name" value="RCK_N"/>
</dbReference>
<keyword evidence="6" id="KW-0633">Potassium transport</keyword>
<keyword evidence="4" id="KW-0050">Antiport</keyword>
<comment type="subcellular location">
    <subcellularLocation>
        <location evidence="1">Endomembrane system</location>
        <topology evidence="1">Multi-pass membrane protein</topology>
    </subcellularLocation>
</comment>
<accession>A0A1G4SU22</accession>
<dbReference type="GO" id="GO:1902600">
    <property type="term" value="P:proton transmembrane transport"/>
    <property type="evidence" value="ECO:0007669"/>
    <property type="project" value="InterPro"/>
</dbReference>
<keyword evidence="11 13" id="KW-0472">Membrane</keyword>
<evidence type="ECO:0000256" key="6">
    <source>
        <dbReference type="ARBA" id="ARBA00022538"/>
    </source>
</evidence>
<dbReference type="InterPro" id="IPR004771">
    <property type="entry name" value="K/H_exchanger"/>
</dbReference>
<dbReference type="PRINTS" id="PR00335">
    <property type="entry name" value="KUPTAKETRKA"/>
</dbReference>
<feature type="transmembrane region" description="Helical" evidence="13">
    <location>
        <begin position="273"/>
        <end position="294"/>
    </location>
</feature>
<evidence type="ECO:0000256" key="9">
    <source>
        <dbReference type="ARBA" id="ARBA00022989"/>
    </source>
</evidence>
<feature type="transmembrane region" description="Helical" evidence="13">
    <location>
        <begin position="191"/>
        <end position="209"/>
    </location>
</feature>
<dbReference type="Pfam" id="PF00999">
    <property type="entry name" value="Na_H_Exchanger"/>
    <property type="match status" value="1"/>
</dbReference>
<sequence>MHEDGHGLLLGALVFLATAVIAVPVARRLGLSPIVGYLLAGVAIGPSGIGAFDDPERIITVAEIGVVLLLFIIGLELQVSRLLALRRAIFGLGTAQLLFSGAAIAVLTHYAATGFDWRGALVAGMALALSATSIALQLLEEKGGLAQPYGQRAFGVLLFQDMAIVPLLALLPFLGQGTHEEHSFLDSARHVAIIVGAMLLIIGAGRYLLTPLFRILARSGAREVMTAAALLVVLGAGALMAAAGMSMALGAFLAGVMLSESNFRHELEANIDAFRGLLIALFFMGVGMSMNLPVVLANAPLLIIGTLLVTLVKAVSVWAVFRFSDSTRADAVRSASVLTPAGEFSFVLFPLALGLGLIDSRQSDMLVACAAMTMLLGPPVALLGEQLARRLDRRKAALPSEDFSDAHGSVLVVGFGRFGQIVSQCLLAQGMEVTIIDNDVEMIQNAGRFGFRIYYGDGTRLDVLRAAGAERARVVAICVDRRETTDRIVEIIRQNMPDVRLHARAFDRTHAVALRGRGVDYEIRETFESALAFGEAALRANGIDAATAQATVADVRQRDLERLRRQLAEGEDRGPLPLEPEPLITPERPARPLNPEAEDVLKHETEFSS</sequence>
<evidence type="ECO:0000256" key="4">
    <source>
        <dbReference type="ARBA" id="ARBA00022449"/>
    </source>
</evidence>
<dbReference type="EMBL" id="FMTP01000003">
    <property type="protein sequence ID" value="SCW72608.1"/>
    <property type="molecule type" value="Genomic_DNA"/>
</dbReference>
<evidence type="ECO:0000259" key="14">
    <source>
        <dbReference type="PROSITE" id="PS51201"/>
    </source>
</evidence>
<dbReference type="STRING" id="177413.SAMN05660859_2507"/>
<reference evidence="16" key="1">
    <citation type="submission" date="2016-10" db="EMBL/GenBank/DDBJ databases">
        <authorList>
            <person name="Varghese N."/>
            <person name="Submissions S."/>
        </authorList>
    </citation>
    <scope>NUCLEOTIDE SEQUENCE [LARGE SCALE GENOMIC DNA]</scope>
    <source>
        <strain evidence="16">CGMCC 1.1761</strain>
    </source>
</reference>
<evidence type="ECO:0000256" key="2">
    <source>
        <dbReference type="ARBA" id="ARBA00005551"/>
    </source>
</evidence>
<evidence type="ECO:0000256" key="8">
    <source>
        <dbReference type="ARBA" id="ARBA00022958"/>
    </source>
</evidence>
<evidence type="ECO:0000256" key="7">
    <source>
        <dbReference type="ARBA" id="ARBA00022692"/>
    </source>
</evidence>
<feature type="transmembrane region" description="Helical" evidence="13">
    <location>
        <begin position="58"/>
        <end position="77"/>
    </location>
</feature>
<dbReference type="AlphaFoldDB" id="A0A1G4SU22"/>
<feature type="transmembrane region" description="Helical" evidence="13">
    <location>
        <begin position="34"/>
        <end position="52"/>
    </location>
</feature>
<proteinExistence type="inferred from homology"/>
<feature type="transmembrane region" description="Helical" evidence="13">
    <location>
        <begin position="151"/>
        <end position="171"/>
    </location>
</feature>
<dbReference type="PROSITE" id="PS51201">
    <property type="entry name" value="RCK_N"/>
    <property type="match status" value="1"/>
</dbReference>
<evidence type="ECO:0000256" key="13">
    <source>
        <dbReference type="SAM" id="Phobius"/>
    </source>
</evidence>
<evidence type="ECO:0000256" key="3">
    <source>
        <dbReference type="ARBA" id="ARBA00022448"/>
    </source>
</evidence>
<keyword evidence="7 13" id="KW-0812">Transmembrane</keyword>
<feature type="transmembrane region" description="Helical" evidence="13">
    <location>
        <begin position="365"/>
        <end position="384"/>
    </location>
</feature>
<evidence type="ECO:0000256" key="1">
    <source>
        <dbReference type="ARBA" id="ARBA00004127"/>
    </source>
</evidence>
<feature type="transmembrane region" description="Helical" evidence="13">
    <location>
        <begin position="301"/>
        <end position="321"/>
    </location>
</feature>
<dbReference type="PANTHER" id="PTHR46157">
    <property type="entry name" value="K(+) EFFLUX ANTIPORTER 3, CHLOROPLASTIC"/>
    <property type="match status" value="1"/>
</dbReference>
<dbReference type="NCBIfam" id="TIGR00932">
    <property type="entry name" value="2a37"/>
    <property type="match status" value="1"/>
</dbReference>
<dbReference type="RefSeq" id="WP_091439947.1">
    <property type="nucleotide sequence ID" value="NZ_FMTP01000003.1"/>
</dbReference>
<dbReference type="GO" id="GO:0012505">
    <property type="term" value="C:endomembrane system"/>
    <property type="evidence" value="ECO:0007669"/>
    <property type="project" value="UniProtKB-SubCell"/>
</dbReference>
<dbReference type="PANTHER" id="PTHR46157:SF8">
    <property type="entry name" value="GLUTATHIONE-REGULATED POTASSIUM-EFFLUX SYSTEM PROTEIN"/>
    <property type="match status" value="1"/>
</dbReference>
<feature type="transmembrane region" description="Helical" evidence="13">
    <location>
        <begin position="230"/>
        <end position="253"/>
    </location>
</feature>
<evidence type="ECO:0000256" key="12">
    <source>
        <dbReference type="SAM" id="MobiDB-lite"/>
    </source>
</evidence>
<dbReference type="Pfam" id="PF02254">
    <property type="entry name" value="TrkA_N"/>
    <property type="match status" value="1"/>
</dbReference>
<name>A0A1G4SU22_9HYPH</name>
<keyword evidence="8" id="KW-0630">Potassium</keyword>
<dbReference type="InterPro" id="IPR006153">
    <property type="entry name" value="Cation/H_exchanger_TM"/>
</dbReference>